<accession>H0QY68</accession>
<dbReference type="InterPro" id="IPR036689">
    <property type="entry name" value="ESAT-6-like_sf"/>
</dbReference>
<evidence type="ECO:0000313" key="2">
    <source>
        <dbReference type="EMBL" id="GAB17769.1"/>
    </source>
</evidence>
<organism evidence="2 3">
    <name type="scientific">Gordonia effusa NBRC 100432</name>
    <dbReference type="NCBI Taxonomy" id="1077974"/>
    <lineage>
        <taxon>Bacteria</taxon>
        <taxon>Bacillati</taxon>
        <taxon>Actinomycetota</taxon>
        <taxon>Actinomycetes</taxon>
        <taxon>Mycobacteriales</taxon>
        <taxon>Gordoniaceae</taxon>
        <taxon>Gordonia</taxon>
    </lineage>
</organism>
<dbReference type="Gene3D" id="1.10.287.1060">
    <property type="entry name" value="ESAT-6-like"/>
    <property type="match status" value="1"/>
</dbReference>
<keyword evidence="3" id="KW-1185">Reference proteome</keyword>
<keyword evidence="1" id="KW-0175">Coiled coil</keyword>
<dbReference type="EMBL" id="BAEH01000039">
    <property type="protein sequence ID" value="GAB17769.1"/>
    <property type="molecule type" value="Genomic_DNA"/>
</dbReference>
<sequence length="96" mass="10937">MPEYKFHDEQVSATLEDLQSQVTRYDAELENFEAAKNTLKAHWEGDEADIYEALFTRFQSGSTAVRNVVAEVYNSLSESGDLNNSMRSDMRTELGH</sequence>
<dbReference type="Proteomes" id="UP000035034">
    <property type="component" value="Unassembled WGS sequence"/>
</dbReference>
<evidence type="ECO:0000256" key="1">
    <source>
        <dbReference type="SAM" id="Coils"/>
    </source>
</evidence>
<protein>
    <recommendedName>
        <fullName evidence="4">ESAT-6-like protein</fullName>
    </recommendedName>
</protein>
<dbReference type="STRING" id="1077974.GOEFS_039_00030"/>
<gene>
    <name evidence="2" type="ORF">GOEFS_039_00030</name>
</gene>
<dbReference type="OrthoDB" id="3729127at2"/>
<dbReference type="AlphaFoldDB" id="H0QY68"/>
<evidence type="ECO:0008006" key="4">
    <source>
        <dbReference type="Google" id="ProtNLM"/>
    </source>
</evidence>
<dbReference type="SUPFAM" id="SSF140453">
    <property type="entry name" value="EsxAB dimer-like"/>
    <property type="match status" value="1"/>
</dbReference>
<name>H0QY68_9ACTN</name>
<feature type="coiled-coil region" evidence="1">
    <location>
        <begin position="15"/>
        <end position="42"/>
    </location>
</feature>
<reference evidence="2 3" key="1">
    <citation type="submission" date="2011-12" db="EMBL/GenBank/DDBJ databases">
        <title>Whole genome shotgun sequence of Gordonia effusa NBRC 100432.</title>
        <authorList>
            <person name="Yoshida I."/>
            <person name="Takarada H."/>
            <person name="Hosoyama A."/>
            <person name="Tsuchikane K."/>
            <person name="Katsumata H."/>
            <person name="Yamazaki S."/>
            <person name="Fujita N."/>
        </authorList>
    </citation>
    <scope>NUCLEOTIDE SEQUENCE [LARGE SCALE GENOMIC DNA]</scope>
    <source>
        <strain evidence="2 3">NBRC 100432</strain>
    </source>
</reference>
<evidence type="ECO:0000313" key="3">
    <source>
        <dbReference type="Proteomes" id="UP000035034"/>
    </source>
</evidence>
<proteinExistence type="predicted"/>
<comment type="caution">
    <text evidence="2">The sequence shown here is derived from an EMBL/GenBank/DDBJ whole genome shotgun (WGS) entry which is preliminary data.</text>
</comment>
<dbReference type="RefSeq" id="WP_007317106.1">
    <property type="nucleotide sequence ID" value="NZ_BAEH01000039.1"/>
</dbReference>